<sequence>MPTVEIEVLFWRDIPAAVTVRTPDRSTRLEMPIRFAEAIDAVSSRFTADSVSQAWRFATAQIETEDPQDAAENAVRQLDKSYGPARLNALIANDGNAV</sequence>
<protein>
    <submittedName>
        <fullName evidence="2">Virulence factor</fullName>
    </submittedName>
</protein>
<dbReference type="RefSeq" id="WP_165690745.1">
    <property type="nucleotide sequence ID" value="NZ_FUXL01000001.1"/>
</dbReference>
<name>A0A1T4L9Z9_9HYPH</name>
<feature type="domain" description="Virulence factor" evidence="1">
    <location>
        <begin position="10"/>
        <end position="91"/>
    </location>
</feature>
<evidence type="ECO:0000313" key="3">
    <source>
        <dbReference type="Proteomes" id="UP000190135"/>
    </source>
</evidence>
<proteinExistence type="predicted"/>
<evidence type="ECO:0000313" key="2">
    <source>
        <dbReference type="EMBL" id="SJZ51401.1"/>
    </source>
</evidence>
<reference evidence="2 3" key="1">
    <citation type="submission" date="2017-02" db="EMBL/GenBank/DDBJ databases">
        <authorList>
            <person name="Peterson S.W."/>
        </authorList>
    </citation>
    <scope>NUCLEOTIDE SEQUENCE [LARGE SCALE GENOMIC DNA]</scope>
    <source>
        <strain evidence="2 3">USBA 369</strain>
    </source>
</reference>
<dbReference type="InterPro" id="IPR025989">
    <property type="entry name" value="Virulence_F_dom"/>
</dbReference>
<dbReference type="EMBL" id="FUXL01000001">
    <property type="protein sequence ID" value="SJZ51401.1"/>
    <property type="molecule type" value="Genomic_DNA"/>
</dbReference>
<gene>
    <name evidence="2" type="ORF">SAMN05428963_101124</name>
</gene>
<dbReference type="Pfam" id="PF13769">
    <property type="entry name" value="Virulence_fact"/>
    <property type="match status" value="1"/>
</dbReference>
<dbReference type="AlphaFoldDB" id="A0A1T4L9Z9"/>
<accession>A0A1T4L9Z9</accession>
<dbReference type="Proteomes" id="UP000190135">
    <property type="component" value="Unassembled WGS sequence"/>
</dbReference>
<organism evidence="2 3">
    <name type="scientific">Consotaella salsifontis</name>
    <dbReference type="NCBI Taxonomy" id="1365950"/>
    <lineage>
        <taxon>Bacteria</taxon>
        <taxon>Pseudomonadati</taxon>
        <taxon>Pseudomonadota</taxon>
        <taxon>Alphaproteobacteria</taxon>
        <taxon>Hyphomicrobiales</taxon>
        <taxon>Aurantimonadaceae</taxon>
        <taxon>Consotaella</taxon>
    </lineage>
</organism>
<keyword evidence="3" id="KW-1185">Reference proteome</keyword>
<evidence type="ECO:0000259" key="1">
    <source>
        <dbReference type="Pfam" id="PF13769"/>
    </source>
</evidence>
<dbReference type="STRING" id="1365950.SAMN05428963_101124"/>